<evidence type="ECO:0000313" key="1">
    <source>
        <dbReference type="EMBL" id="TMR14088.1"/>
    </source>
</evidence>
<comment type="caution">
    <text evidence="1">The sequence shown here is derived from an EMBL/GenBank/DDBJ whole genome shotgun (WGS) entry which is preliminary data.</text>
</comment>
<dbReference type="AlphaFoldDB" id="A0A5S4FA28"/>
<proteinExistence type="predicted"/>
<gene>
    <name evidence="1" type="ORF">ETD86_29525</name>
</gene>
<accession>A0A5S4FA28</accession>
<sequence length="80" mass="8650">MPQPDTPATEPSGSETLDADFRRLRDASLALGDAQTALMAGWAYGYAQAMLEIDRPDLAQPKIDWIARESPAPARQPPGI</sequence>
<dbReference type="Proteomes" id="UP000309128">
    <property type="component" value="Unassembled WGS sequence"/>
</dbReference>
<keyword evidence="2" id="KW-1185">Reference proteome</keyword>
<reference evidence="1 2" key="1">
    <citation type="submission" date="2019-05" db="EMBL/GenBank/DDBJ databases">
        <title>Draft genome sequence of Nonomuraea turkmeniaca DSM 43926.</title>
        <authorList>
            <person name="Saricaoglu S."/>
            <person name="Isik K."/>
        </authorList>
    </citation>
    <scope>NUCLEOTIDE SEQUENCE [LARGE SCALE GENOMIC DNA]</scope>
    <source>
        <strain evidence="1 2">DSM 43926</strain>
    </source>
</reference>
<protein>
    <submittedName>
        <fullName evidence="1">Uncharacterized protein</fullName>
    </submittedName>
</protein>
<dbReference type="RefSeq" id="WP_138669521.1">
    <property type="nucleotide sequence ID" value="NZ_VCKY01000114.1"/>
</dbReference>
<name>A0A5S4FA28_9ACTN</name>
<dbReference type="EMBL" id="VCKY01000114">
    <property type="protein sequence ID" value="TMR14088.1"/>
    <property type="molecule type" value="Genomic_DNA"/>
</dbReference>
<evidence type="ECO:0000313" key="2">
    <source>
        <dbReference type="Proteomes" id="UP000309128"/>
    </source>
</evidence>
<organism evidence="1 2">
    <name type="scientific">Nonomuraea turkmeniaca</name>
    <dbReference type="NCBI Taxonomy" id="103838"/>
    <lineage>
        <taxon>Bacteria</taxon>
        <taxon>Bacillati</taxon>
        <taxon>Actinomycetota</taxon>
        <taxon>Actinomycetes</taxon>
        <taxon>Streptosporangiales</taxon>
        <taxon>Streptosporangiaceae</taxon>
        <taxon>Nonomuraea</taxon>
    </lineage>
</organism>